<keyword evidence="5" id="KW-0813">Transport</keyword>
<feature type="transmembrane region" description="Helical" evidence="17">
    <location>
        <begin position="82"/>
        <end position="101"/>
    </location>
</feature>
<organism evidence="18 19">
    <name type="scientific">Rhizobium mayense</name>
    <dbReference type="NCBI Taxonomy" id="1312184"/>
    <lineage>
        <taxon>Bacteria</taxon>
        <taxon>Pseudomonadati</taxon>
        <taxon>Pseudomonadota</taxon>
        <taxon>Alphaproteobacteria</taxon>
        <taxon>Hyphomicrobiales</taxon>
        <taxon>Rhizobiaceae</taxon>
        <taxon>Rhizobium/Agrobacterium group</taxon>
        <taxon>Rhizobium</taxon>
    </lineage>
</organism>
<evidence type="ECO:0000256" key="12">
    <source>
        <dbReference type="ARBA" id="ARBA00025694"/>
    </source>
</evidence>
<reference evidence="18" key="1">
    <citation type="submission" date="2023-06" db="EMBL/GenBank/DDBJ databases">
        <title>Phylogenetic Diversity of Rhizobium strains.</title>
        <authorList>
            <person name="Moura F.T."/>
            <person name="Helene L.C.F."/>
            <person name="Hungria M."/>
        </authorList>
    </citation>
    <scope>NUCLEOTIDE SEQUENCE</scope>
    <source>
        <strain evidence="18">CCGE526</strain>
    </source>
</reference>
<dbReference type="InterPro" id="IPR014210">
    <property type="entry name" value="Cyt_o_ubiqinol_oxidase_su4"/>
</dbReference>
<evidence type="ECO:0000256" key="2">
    <source>
        <dbReference type="ARBA" id="ARBA00008079"/>
    </source>
</evidence>
<evidence type="ECO:0000256" key="10">
    <source>
        <dbReference type="ARBA" id="ARBA00023002"/>
    </source>
</evidence>
<evidence type="ECO:0000313" key="19">
    <source>
        <dbReference type="Proteomes" id="UP001172645"/>
    </source>
</evidence>
<evidence type="ECO:0000256" key="16">
    <source>
        <dbReference type="ARBA" id="ARBA00032185"/>
    </source>
</evidence>
<keyword evidence="10" id="KW-0560">Oxidoreductase</keyword>
<evidence type="ECO:0000256" key="7">
    <source>
        <dbReference type="ARBA" id="ARBA00022692"/>
    </source>
</evidence>
<dbReference type="Pfam" id="PF03626">
    <property type="entry name" value="COX4_pro"/>
    <property type="match status" value="1"/>
</dbReference>
<dbReference type="Proteomes" id="UP001172645">
    <property type="component" value="Unassembled WGS sequence"/>
</dbReference>
<evidence type="ECO:0000256" key="17">
    <source>
        <dbReference type="SAM" id="Phobius"/>
    </source>
</evidence>
<keyword evidence="8" id="KW-0249">Electron transport</keyword>
<dbReference type="PANTHER" id="PTHR36835:SF1">
    <property type="entry name" value="CYTOCHROME BO(3) UBIQUINOL OXIDASE SUBUNIT 4"/>
    <property type="match status" value="1"/>
</dbReference>
<evidence type="ECO:0000256" key="15">
    <source>
        <dbReference type="ARBA" id="ARBA00031887"/>
    </source>
</evidence>
<evidence type="ECO:0000313" key="18">
    <source>
        <dbReference type="EMBL" id="MDL2402470.1"/>
    </source>
</evidence>
<dbReference type="RefSeq" id="WP_285871862.1">
    <property type="nucleotide sequence ID" value="NZ_JARFYM010000030.1"/>
</dbReference>
<evidence type="ECO:0000256" key="9">
    <source>
        <dbReference type="ARBA" id="ARBA00022989"/>
    </source>
</evidence>
<dbReference type="EMBL" id="JARFYM010000030">
    <property type="protein sequence ID" value="MDL2402470.1"/>
    <property type="molecule type" value="Genomic_DNA"/>
</dbReference>
<gene>
    <name evidence="18" type="primary">cyoD</name>
    <name evidence="18" type="ORF">PY649_26600</name>
</gene>
<keyword evidence="6" id="KW-1003">Cell membrane</keyword>
<sequence>MSHPSSHAAPGPSHASLKSYVVGFALSLALTGLSFGAVMSGIVPRDSILPAITALAVVQLIVQLVFFLHLGTAPEQRGNTTIFLLTIMLIAIIVSGSLWVIHNANVNMMPTNMTIDRAMSHD</sequence>
<protein>
    <recommendedName>
        <fullName evidence="4">Cytochrome bo(3) ubiquinol oxidase subunit 4</fullName>
    </recommendedName>
    <alternativeName>
        <fullName evidence="16">Cytochrome o ubiquinol oxidase subunit 4</fullName>
    </alternativeName>
    <alternativeName>
        <fullName evidence="13">Oxidase bo(3) subunit 4</fullName>
    </alternativeName>
    <alternativeName>
        <fullName evidence="14">Ubiquinol oxidase polypeptide IV</fullName>
    </alternativeName>
    <alternativeName>
        <fullName evidence="15">Ubiquinol oxidase subunit 4</fullName>
    </alternativeName>
</protein>
<proteinExistence type="inferred from homology"/>
<keyword evidence="19" id="KW-1185">Reference proteome</keyword>
<evidence type="ECO:0000256" key="6">
    <source>
        <dbReference type="ARBA" id="ARBA00022475"/>
    </source>
</evidence>
<keyword evidence="7 17" id="KW-0812">Transmembrane</keyword>
<keyword evidence="11 17" id="KW-0472">Membrane</keyword>
<comment type="caution">
    <text evidence="18">The sequence shown here is derived from an EMBL/GenBank/DDBJ whole genome shotgun (WGS) entry which is preliminary data.</text>
</comment>
<name>A0ABT7K393_9HYPH</name>
<feature type="transmembrane region" description="Helical" evidence="17">
    <location>
        <begin position="20"/>
        <end position="42"/>
    </location>
</feature>
<dbReference type="InterPro" id="IPR050968">
    <property type="entry name" value="Cytochrome_c_oxidase_bac_sub4"/>
</dbReference>
<evidence type="ECO:0000256" key="8">
    <source>
        <dbReference type="ARBA" id="ARBA00022982"/>
    </source>
</evidence>
<evidence type="ECO:0000256" key="14">
    <source>
        <dbReference type="ARBA" id="ARBA00030211"/>
    </source>
</evidence>
<feature type="transmembrane region" description="Helical" evidence="17">
    <location>
        <begin position="48"/>
        <end position="70"/>
    </location>
</feature>
<dbReference type="PANTHER" id="PTHR36835">
    <property type="entry name" value="CYTOCHROME BO(3) UBIQUINOL OXIDASE SUBUNIT 4"/>
    <property type="match status" value="1"/>
</dbReference>
<evidence type="ECO:0000256" key="3">
    <source>
        <dbReference type="ARBA" id="ARBA00011700"/>
    </source>
</evidence>
<dbReference type="InterPro" id="IPR005171">
    <property type="entry name" value="Cyt_c_oxidase_su4_prok"/>
</dbReference>
<keyword evidence="9 17" id="KW-1133">Transmembrane helix</keyword>
<accession>A0ABT7K393</accession>
<evidence type="ECO:0000256" key="11">
    <source>
        <dbReference type="ARBA" id="ARBA00023136"/>
    </source>
</evidence>
<evidence type="ECO:0000256" key="4">
    <source>
        <dbReference type="ARBA" id="ARBA00014689"/>
    </source>
</evidence>
<comment type="function">
    <text evidence="12">Cytochrome bo(3) ubiquinol terminal oxidase is the component of the aerobic respiratory chain of E.coli that predominates when cells are grown at high aeration. Has proton pump activity across the membrane in addition to electron transfer, pumping 2 protons/electron.</text>
</comment>
<comment type="similarity">
    <text evidence="2">Belongs to the cytochrome c oxidase bacterial subunit 4 family.</text>
</comment>
<evidence type="ECO:0000256" key="1">
    <source>
        <dbReference type="ARBA" id="ARBA00004651"/>
    </source>
</evidence>
<evidence type="ECO:0000256" key="5">
    <source>
        <dbReference type="ARBA" id="ARBA00022448"/>
    </source>
</evidence>
<evidence type="ECO:0000256" key="13">
    <source>
        <dbReference type="ARBA" id="ARBA00030071"/>
    </source>
</evidence>
<dbReference type="NCBIfam" id="TIGR02847">
    <property type="entry name" value="CyoD"/>
    <property type="match status" value="1"/>
</dbReference>
<comment type="subcellular location">
    <subcellularLocation>
        <location evidence="1">Cell membrane</location>
        <topology evidence="1">Multi-pass membrane protein</topology>
    </subcellularLocation>
</comment>
<comment type="subunit">
    <text evidence="3">Heterooctamer of two A chains, two B chains, two C chains and two D chains.</text>
</comment>